<accession>A0A6J4R6I2</accession>
<feature type="non-terminal residue" evidence="2">
    <location>
        <position position="92"/>
    </location>
</feature>
<dbReference type="EMBL" id="CADCVI010000089">
    <property type="protein sequence ID" value="CAA9465509.1"/>
    <property type="molecule type" value="Genomic_DNA"/>
</dbReference>
<feature type="compositionally biased region" description="Basic and acidic residues" evidence="1">
    <location>
        <begin position="8"/>
        <end position="37"/>
    </location>
</feature>
<sequence length="92" mass="9953">GNGGSPGHDGEREGVRGRSGHAEDRGRHRGLLRDRPVRPRGNGADTRLRADGPDRPREARPGPRCSPHRDHGRLPHLLGLRPRPHVVPGAGV</sequence>
<name>A0A6J4R6I2_9ACTN</name>
<protein>
    <submittedName>
        <fullName evidence="2">Transcriptional regulator, AsnC family</fullName>
    </submittedName>
</protein>
<evidence type="ECO:0000256" key="1">
    <source>
        <dbReference type="SAM" id="MobiDB-lite"/>
    </source>
</evidence>
<evidence type="ECO:0000313" key="2">
    <source>
        <dbReference type="EMBL" id="CAA9465509.1"/>
    </source>
</evidence>
<feature type="compositionally biased region" description="Basic and acidic residues" evidence="1">
    <location>
        <begin position="46"/>
        <end position="73"/>
    </location>
</feature>
<reference evidence="2" key="1">
    <citation type="submission" date="2020-02" db="EMBL/GenBank/DDBJ databases">
        <authorList>
            <person name="Meier V. D."/>
        </authorList>
    </citation>
    <scope>NUCLEOTIDE SEQUENCE</scope>
    <source>
        <strain evidence="2">AVDCRST_MAG25</strain>
    </source>
</reference>
<organism evidence="2">
    <name type="scientific">uncultured Rubrobacteraceae bacterium</name>
    <dbReference type="NCBI Taxonomy" id="349277"/>
    <lineage>
        <taxon>Bacteria</taxon>
        <taxon>Bacillati</taxon>
        <taxon>Actinomycetota</taxon>
        <taxon>Rubrobacteria</taxon>
        <taxon>Rubrobacterales</taxon>
        <taxon>Rubrobacteraceae</taxon>
        <taxon>environmental samples</taxon>
    </lineage>
</organism>
<gene>
    <name evidence="2" type="ORF">AVDCRST_MAG25-1478</name>
</gene>
<feature type="non-terminal residue" evidence="2">
    <location>
        <position position="1"/>
    </location>
</feature>
<feature type="region of interest" description="Disordered" evidence="1">
    <location>
        <begin position="1"/>
        <end position="92"/>
    </location>
</feature>
<proteinExistence type="predicted"/>
<dbReference type="AlphaFoldDB" id="A0A6J4R6I2"/>